<dbReference type="SUPFAM" id="SSF54523">
    <property type="entry name" value="Pili subunits"/>
    <property type="match status" value="1"/>
</dbReference>
<evidence type="ECO:0000259" key="2">
    <source>
        <dbReference type="Pfam" id="PF07596"/>
    </source>
</evidence>
<dbReference type="PANTHER" id="PTHR30093:SF2">
    <property type="entry name" value="TYPE II SECRETION SYSTEM PROTEIN H"/>
    <property type="match status" value="1"/>
</dbReference>
<dbReference type="NCBIfam" id="TIGR02532">
    <property type="entry name" value="IV_pilin_GFxxxE"/>
    <property type="match status" value="1"/>
</dbReference>
<organism evidence="3 4">
    <name type="scientific">Pseudobythopirellula maris</name>
    <dbReference type="NCBI Taxonomy" id="2527991"/>
    <lineage>
        <taxon>Bacteria</taxon>
        <taxon>Pseudomonadati</taxon>
        <taxon>Planctomycetota</taxon>
        <taxon>Planctomycetia</taxon>
        <taxon>Pirellulales</taxon>
        <taxon>Lacipirellulaceae</taxon>
        <taxon>Pseudobythopirellula</taxon>
    </lineage>
</organism>
<dbReference type="Pfam" id="PF07963">
    <property type="entry name" value="N_methyl"/>
    <property type="match status" value="1"/>
</dbReference>
<dbReference type="Gene3D" id="3.30.700.10">
    <property type="entry name" value="Glycoprotein, Type 4 Pilin"/>
    <property type="match status" value="1"/>
</dbReference>
<accession>A0A5C5ZS90</accession>
<dbReference type="OrthoDB" id="255848at2"/>
<dbReference type="EMBL" id="SJPQ01000001">
    <property type="protein sequence ID" value="TWT90404.1"/>
    <property type="molecule type" value="Genomic_DNA"/>
</dbReference>
<sequence>MNAQAFRRPRTPGFTLVELLVVIAIIGILVALLLPAVQAAREAARRTNCQNNMRQLLIGVHNHEAAFEHFPSGSVNPTGPIRNLPEGDHKSWIVAILPYIGEQVRHKHLDHSVGAYHKNNNTVRQTIIELLICPSSYSEDYPESSYAGVHHDAEAPIDTTNNGVLYLNSQLRFEDLVDGPGYTLLLGEKLRKGGADLGWMSGTPATLRNVGTAINESLANTSPYSYGYNSAPEWYEPAGRMSDIRDGLGDAMNDQPESEERAPSDDPFINRGGDRETPLAVGGFGSPHPGGCQFAKADGSIRFVRDSIDPDLLQKLANRADSQIAEGW</sequence>
<dbReference type="InterPro" id="IPR027558">
    <property type="entry name" value="Pre_pil_HX9DG_C"/>
</dbReference>
<dbReference type="Proteomes" id="UP000315440">
    <property type="component" value="Unassembled WGS sequence"/>
</dbReference>
<evidence type="ECO:0000256" key="1">
    <source>
        <dbReference type="SAM" id="MobiDB-lite"/>
    </source>
</evidence>
<comment type="caution">
    <text evidence="3">The sequence shown here is derived from an EMBL/GenBank/DDBJ whole genome shotgun (WGS) entry which is preliminary data.</text>
</comment>
<dbReference type="Pfam" id="PF07596">
    <property type="entry name" value="SBP_bac_10"/>
    <property type="match status" value="1"/>
</dbReference>
<dbReference type="InterPro" id="IPR012902">
    <property type="entry name" value="N_methyl_site"/>
</dbReference>
<name>A0A5C5ZS90_9BACT</name>
<dbReference type="AlphaFoldDB" id="A0A5C5ZS90"/>
<protein>
    <recommendedName>
        <fullName evidence="2">DUF1559 domain-containing protein</fullName>
    </recommendedName>
</protein>
<dbReference type="NCBIfam" id="TIGR04294">
    <property type="entry name" value="pre_pil_HX9DG"/>
    <property type="match status" value="1"/>
</dbReference>
<reference evidence="3 4" key="1">
    <citation type="submission" date="2019-02" db="EMBL/GenBank/DDBJ databases">
        <title>Deep-cultivation of Planctomycetes and their phenomic and genomic characterization uncovers novel biology.</title>
        <authorList>
            <person name="Wiegand S."/>
            <person name="Jogler M."/>
            <person name="Boedeker C."/>
            <person name="Pinto D."/>
            <person name="Vollmers J."/>
            <person name="Rivas-Marin E."/>
            <person name="Kohn T."/>
            <person name="Peeters S.H."/>
            <person name="Heuer A."/>
            <person name="Rast P."/>
            <person name="Oberbeckmann S."/>
            <person name="Bunk B."/>
            <person name="Jeske O."/>
            <person name="Meyerdierks A."/>
            <person name="Storesund J.E."/>
            <person name="Kallscheuer N."/>
            <person name="Luecker S."/>
            <person name="Lage O.M."/>
            <person name="Pohl T."/>
            <person name="Merkel B.J."/>
            <person name="Hornburger P."/>
            <person name="Mueller R.-W."/>
            <person name="Bruemmer F."/>
            <person name="Labrenz M."/>
            <person name="Spormann A.M."/>
            <person name="Op Den Camp H."/>
            <person name="Overmann J."/>
            <person name="Amann R."/>
            <person name="Jetten M.S.M."/>
            <person name="Mascher T."/>
            <person name="Medema M.H."/>
            <person name="Devos D.P."/>
            <person name="Kaster A.-K."/>
            <person name="Ovreas L."/>
            <person name="Rohde M."/>
            <person name="Galperin M.Y."/>
            <person name="Jogler C."/>
        </authorList>
    </citation>
    <scope>NUCLEOTIDE SEQUENCE [LARGE SCALE GENOMIC DNA]</scope>
    <source>
        <strain evidence="3 4">Mal64</strain>
    </source>
</reference>
<evidence type="ECO:0000313" key="4">
    <source>
        <dbReference type="Proteomes" id="UP000315440"/>
    </source>
</evidence>
<keyword evidence="4" id="KW-1185">Reference proteome</keyword>
<feature type="region of interest" description="Disordered" evidence="1">
    <location>
        <begin position="248"/>
        <end position="273"/>
    </location>
</feature>
<feature type="domain" description="DUF1559" evidence="2">
    <location>
        <begin position="38"/>
        <end position="310"/>
    </location>
</feature>
<dbReference type="InterPro" id="IPR011453">
    <property type="entry name" value="DUF1559"/>
</dbReference>
<dbReference type="InterPro" id="IPR045584">
    <property type="entry name" value="Pilin-like"/>
</dbReference>
<gene>
    <name evidence="3" type="ORF">Mal64_07930</name>
</gene>
<dbReference type="PANTHER" id="PTHR30093">
    <property type="entry name" value="GENERAL SECRETION PATHWAY PROTEIN G"/>
    <property type="match status" value="1"/>
</dbReference>
<evidence type="ECO:0000313" key="3">
    <source>
        <dbReference type="EMBL" id="TWT90404.1"/>
    </source>
</evidence>
<dbReference type="RefSeq" id="WP_146397254.1">
    <property type="nucleotide sequence ID" value="NZ_SJPQ01000001.1"/>
</dbReference>
<proteinExistence type="predicted"/>